<reference evidence="1" key="1">
    <citation type="submission" date="2023-07" db="EMBL/GenBank/DDBJ databases">
        <title>Insights into the diversity of cutaneous corynebacteria.</title>
        <authorList>
            <person name="Bruggemann H."/>
            <person name="Poehlein A."/>
        </authorList>
    </citation>
    <scope>NUCLEOTIDE SEQUENCE</scope>
    <source>
        <strain evidence="1">P7_F1</strain>
    </source>
</reference>
<dbReference type="EMBL" id="JAUKFM010000002">
    <property type="protein sequence ID" value="MDN8619676.1"/>
    <property type="molecule type" value="Genomic_DNA"/>
</dbReference>
<keyword evidence="2" id="KW-1185">Reference proteome</keyword>
<evidence type="ECO:0000313" key="1">
    <source>
        <dbReference type="EMBL" id="MDN8619676.1"/>
    </source>
</evidence>
<name>A0ABT8Q5H1_9CORY</name>
<dbReference type="RefSeq" id="WP_239208909.1">
    <property type="nucleotide sequence ID" value="NZ_JAKRDS010000025.1"/>
</dbReference>
<comment type="caution">
    <text evidence="1">The sequence shown here is derived from an EMBL/GenBank/DDBJ whole genome shotgun (WGS) entry which is preliminary data.</text>
</comment>
<dbReference type="PROSITE" id="PS50890">
    <property type="entry name" value="PUA"/>
    <property type="match status" value="1"/>
</dbReference>
<organism evidence="1 2">
    <name type="scientific">Corynebacterium kefirresidentii</name>
    <dbReference type="NCBI Taxonomy" id="1979527"/>
    <lineage>
        <taxon>Bacteria</taxon>
        <taxon>Bacillati</taxon>
        <taxon>Actinomycetota</taxon>
        <taxon>Actinomycetes</taxon>
        <taxon>Mycobacteriales</taxon>
        <taxon>Corynebacteriaceae</taxon>
        <taxon>Corynebacterium</taxon>
    </lineage>
</organism>
<proteinExistence type="predicted"/>
<gene>
    <name evidence="1" type="ORF">Q0N36_03635</name>
</gene>
<protein>
    <submittedName>
        <fullName evidence="1">Uncharacterized protein</fullName>
    </submittedName>
</protein>
<sequence>MSAETAAALDHGDVIEVLLGFQGKYVLQWTDSEGKQQQKAAIANAD</sequence>
<dbReference type="Proteomes" id="UP001174347">
    <property type="component" value="Unassembled WGS sequence"/>
</dbReference>
<accession>A0ABT8Q5H1</accession>
<evidence type="ECO:0000313" key="2">
    <source>
        <dbReference type="Proteomes" id="UP001174347"/>
    </source>
</evidence>